<evidence type="ECO:0000259" key="13">
    <source>
        <dbReference type="PROSITE" id="PS50089"/>
    </source>
</evidence>
<evidence type="ECO:0000313" key="16">
    <source>
        <dbReference type="Proteomes" id="UP000076858"/>
    </source>
</evidence>
<evidence type="ECO:0000259" key="14">
    <source>
        <dbReference type="PROSITE" id="PS51061"/>
    </source>
</evidence>
<comment type="subcellular location">
    <subcellularLocation>
        <location evidence="1">Nucleus</location>
    </subcellularLocation>
</comment>
<dbReference type="CDD" id="cd16696">
    <property type="entry name" value="RING-CH-C4HC3_NFX1"/>
    <property type="match status" value="1"/>
</dbReference>
<evidence type="ECO:0000313" key="15">
    <source>
        <dbReference type="EMBL" id="KZS14152.1"/>
    </source>
</evidence>
<evidence type="ECO:0000256" key="1">
    <source>
        <dbReference type="ARBA" id="ARBA00004123"/>
    </source>
</evidence>
<dbReference type="InterPro" id="IPR001841">
    <property type="entry name" value="Znf_RING"/>
</dbReference>
<dbReference type="SMART" id="SM00438">
    <property type="entry name" value="ZnF_NFX"/>
    <property type="match status" value="9"/>
</dbReference>
<keyword evidence="6" id="KW-0862">Zinc</keyword>
<dbReference type="CDD" id="cd02643">
    <property type="entry name" value="R3H_NF-X1"/>
    <property type="match status" value="1"/>
</dbReference>
<feature type="compositionally biased region" description="Polar residues" evidence="11">
    <location>
        <begin position="39"/>
        <end position="77"/>
    </location>
</feature>
<keyword evidence="16" id="KW-1185">Reference proteome</keyword>
<dbReference type="CDD" id="cd06008">
    <property type="entry name" value="NF-X1-zinc-finger"/>
    <property type="match status" value="6"/>
</dbReference>
<feature type="compositionally biased region" description="Polar residues" evidence="11">
    <location>
        <begin position="217"/>
        <end position="228"/>
    </location>
</feature>
<dbReference type="InterPro" id="IPR001374">
    <property type="entry name" value="R3H_dom"/>
</dbReference>
<dbReference type="FunFam" id="3.30.1370.50:FF:000007">
    <property type="entry name" value="Transcriptional repressor NF-X1"/>
    <property type="match status" value="1"/>
</dbReference>
<dbReference type="SUPFAM" id="SSF57850">
    <property type="entry name" value="RING/U-box"/>
    <property type="match status" value="1"/>
</dbReference>
<evidence type="ECO:0000256" key="4">
    <source>
        <dbReference type="ARBA" id="ARBA00022737"/>
    </source>
</evidence>
<accession>A0A162CCJ7</accession>
<feature type="domain" description="PHD-type" evidence="12">
    <location>
        <begin position="380"/>
        <end position="433"/>
    </location>
</feature>
<feature type="compositionally biased region" description="Polar residues" evidence="11">
    <location>
        <begin position="100"/>
        <end position="111"/>
    </location>
</feature>
<dbReference type="PANTHER" id="PTHR12360:SF12">
    <property type="entry name" value="TRANSCRIPTIONAL REPRESSOR NF-X1"/>
    <property type="match status" value="1"/>
</dbReference>
<dbReference type="Gene3D" id="3.30.1370.50">
    <property type="entry name" value="R3H-like domain"/>
    <property type="match status" value="1"/>
</dbReference>
<feature type="compositionally biased region" description="Basic and acidic residues" evidence="11">
    <location>
        <begin position="308"/>
        <end position="318"/>
    </location>
</feature>
<keyword evidence="9" id="KW-0539">Nucleus</keyword>
<gene>
    <name evidence="15" type="ORF">APZ42_020787</name>
</gene>
<keyword evidence="4" id="KW-0677">Repeat</keyword>
<protein>
    <submittedName>
        <fullName evidence="15">Putative NF-X1-type zinc finger protein NFXL1</fullName>
    </submittedName>
</protein>
<evidence type="ECO:0000259" key="12">
    <source>
        <dbReference type="PROSITE" id="PS50016"/>
    </source>
</evidence>
<dbReference type="Pfam" id="PF01422">
    <property type="entry name" value="zf-NF-X1"/>
    <property type="match status" value="8"/>
</dbReference>
<dbReference type="InterPro" id="IPR019787">
    <property type="entry name" value="Znf_PHD-finger"/>
</dbReference>
<dbReference type="GO" id="GO:0000122">
    <property type="term" value="P:negative regulation of transcription by RNA polymerase II"/>
    <property type="evidence" value="ECO:0007669"/>
    <property type="project" value="TreeGrafter"/>
</dbReference>
<feature type="compositionally biased region" description="Basic residues" evidence="11">
    <location>
        <begin position="193"/>
        <end position="202"/>
    </location>
</feature>
<keyword evidence="5 10" id="KW-0863">Zinc-finger</keyword>
<keyword evidence="3" id="KW-0479">Metal-binding</keyword>
<proteinExistence type="inferred from homology"/>
<keyword evidence="7" id="KW-0805">Transcription regulation</keyword>
<sequence>MASHNANGIRGGNDDSSRGAYSGRYRNRQHPRGNERRPNFSNNHPSSVSGHNSTEGQHTQEIGDTVPNTEGSISATTPKPRRGRGFAGATRNAYRKQPQSHHQVADNNPRQGYTLRGDSYYAHDLGSPSRNALSQDVRQHIQNVNFHEIQTRNPQNLSEIDSAQASGGASYVDGRANQMETSYTERGASSRQKQARGSRKPFRPQYTKDYVEREGSGRTSAASYNNSYPPDYVSTSISSTSASLEHQPFENIRREYSKYKSRPPFEAQYEGRGDSRSTHEKYRRDERGGGYGSQERFPKGESTGNYAPRDRYGSEEPRVSTSSSKEQSSFNKPSRIYDSQNWRSEGFKKGISARTQKVSEAMADTAMQRERLTTQLTSGTYECMVCCESVKPVQPIWNCSQCFHAFHLGCVRRWSRTSQDESGHWRCPGCQSVSTSLPNFYLCFCSKRKDPEWNRRETPHSCGEVCGKALGDGISCTHSCTLLCHPGPCPICSAQTQRKCPCGKSSQLVKCGSSNALLCGELCGKQLSCELHTCQEACHIGPCEQCPLTVQQVCFCGQSNRELPCSIEHPEDEKFSCDLVCNKKLSCGRHSCQRQCHVGDCGACQLEVDTVVTCPCGKVQLKQLYKTKGVTERKFCTDPIPVCGKVCGKIMSCGPAENPHVCAVLCHGGLCPPCPLSTDLRCRCGRNEKKFPCRKLSEIEEVLCERRCNKKRQCGRHKCTQVCCVDTEHICPMVCGRTLSCGLHRCEALCHAGNCNRCHQVSFDELRCHCGTQVVYPPVPCGTRPPDCNKTCTRVRACGHPPSHNCHPDANGCPPCTTLCEKFCYGKHEKRKNIPCHLTEVSCGKPCGRPMKCGKHTCPVVCHPGPCPSTCTQPCPVLRTDCDHTCGLPCHEGNCPVTPCREKIKVQCQCGQRTATVSCEENELSYRKMATGLLASKMAQLQSGECVDLKDLLGKSAANKTKSLECNEECALVERNRRLALALQIKNPNPKPGAPPYPDILKEWAKKDQRFVQMVHDKLTELVQLAKQSVGKMKSRSHSFDSMNRDKRQFIHEYCVFFGCESMSYDDEPKRNVVATAFGELSFLPAISILDVTRRELGQRKMPAPPRGLTVLTSGQQQQQQQQQVPQPPQKPPNAWGSGGSAAPFRTLSDVVKSTPAPNNATESPAPDKTSQDPKPPVVDYFDFTS</sequence>
<comment type="caution">
    <text evidence="15">The sequence shown here is derived from an EMBL/GenBank/DDBJ whole genome shotgun (WGS) entry which is preliminary data.</text>
</comment>
<evidence type="ECO:0000256" key="6">
    <source>
        <dbReference type="ARBA" id="ARBA00022833"/>
    </source>
</evidence>
<evidence type="ECO:0000256" key="11">
    <source>
        <dbReference type="SAM" id="MobiDB-lite"/>
    </source>
</evidence>
<feature type="region of interest" description="Disordered" evidence="11">
    <location>
        <begin position="255"/>
        <end position="336"/>
    </location>
</feature>
<evidence type="ECO:0000256" key="10">
    <source>
        <dbReference type="PROSITE-ProRule" id="PRU00175"/>
    </source>
</evidence>
<dbReference type="GO" id="GO:0008270">
    <property type="term" value="F:zinc ion binding"/>
    <property type="evidence" value="ECO:0007669"/>
    <property type="project" value="UniProtKB-KW"/>
</dbReference>
<dbReference type="SMART" id="SM00393">
    <property type="entry name" value="R3H"/>
    <property type="match status" value="1"/>
</dbReference>
<organism evidence="15 16">
    <name type="scientific">Daphnia magna</name>
    <dbReference type="NCBI Taxonomy" id="35525"/>
    <lineage>
        <taxon>Eukaryota</taxon>
        <taxon>Metazoa</taxon>
        <taxon>Ecdysozoa</taxon>
        <taxon>Arthropoda</taxon>
        <taxon>Crustacea</taxon>
        <taxon>Branchiopoda</taxon>
        <taxon>Diplostraca</taxon>
        <taxon>Cladocera</taxon>
        <taxon>Anomopoda</taxon>
        <taxon>Daphniidae</taxon>
        <taxon>Daphnia</taxon>
    </lineage>
</organism>
<keyword evidence="8" id="KW-0804">Transcription</keyword>
<dbReference type="InterPro" id="IPR034076">
    <property type="entry name" value="R3H_NF-X1"/>
</dbReference>
<comment type="similarity">
    <text evidence="2">Belongs to the NFX1 family.</text>
</comment>
<dbReference type="PROSITE" id="PS50016">
    <property type="entry name" value="ZF_PHD_2"/>
    <property type="match status" value="1"/>
</dbReference>
<evidence type="ECO:0000256" key="2">
    <source>
        <dbReference type="ARBA" id="ARBA00007269"/>
    </source>
</evidence>
<dbReference type="PROSITE" id="PS51061">
    <property type="entry name" value="R3H"/>
    <property type="match status" value="1"/>
</dbReference>
<dbReference type="Proteomes" id="UP000076858">
    <property type="component" value="Unassembled WGS sequence"/>
</dbReference>
<dbReference type="EMBL" id="LRGB01001005">
    <property type="protein sequence ID" value="KZS14152.1"/>
    <property type="molecule type" value="Genomic_DNA"/>
</dbReference>
<feature type="compositionally biased region" description="Polar residues" evidence="11">
    <location>
        <begin position="319"/>
        <end position="336"/>
    </location>
</feature>
<feature type="domain" description="R3H" evidence="14">
    <location>
        <begin position="1009"/>
        <end position="1079"/>
    </location>
</feature>
<dbReference type="OrthoDB" id="6512771at2759"/>
<dbReference type="GO" id="GO:0000977">
    <property type="term" value="F:RNA polymerase II transcription regulatory region sequence-specific DNA binding"/>
    <property type="evidence" value="ECO:0007669"/>
    <property type="project" value="TreeGrafter"/>
</dbReference>
<dbReference type="GO" id="GO:0000981">
    <property type="term" value="F:DNA-binding transcription factor activity, RNA polymerase II-specific"/>
    <property type="evidence" value="ECO:0007669"/>
    <property type="project" value="TreeGrafter"/>
</dbReference>
<dbReference type="GO" id="GO:0005634">
    <property type="term" value="C:nucleus"/>
    <property type="evidence" value="ECO:0007669"/>
    <property type="project" value="UniProtKB-SubCell"/>
</dbReference>
<evidence type="ECO:0000256" key="3">
    <source>
        <dbReference type="ARBA" id="ARBA00022723"/>
    </source>
</evidence>
<dbReference type="PROSITE" id="PS50089">
    <property type="entry name" value="ZF_RING_2"/>
    <property type="match status" value="1"/>
</dbReference>
<dbReference type="InterPro" id="IPR034078">
    <property type="entry name" value="NFX1_fam"/>
</dbReference>
<dbReference type="AlphaFoldDB" id="A0A162CCJ7"/>
<dbReference type="PANTHER" id="PTHR12360">
    <property type="entry name" value="NUCLEAR TRANSCRIPTION FACTOR, X-BOX BINDING 1 NFX1"/>
    <property type="match status" value="1"/>
</dbReference>
<feature type="domain" description="RING-type" evidence="13">
    <location>
        <begin position="383"/>
        <end position="431"/>
    </location>
</feature>
<reference evidence="15 16" key="1">
    <citation type="submission" date="2016-03" db="EMBL/GenBank/DDBJ databases">
        <title>EvidentialGene: Evidence-directed Construction of Genes on Genomes.</title>
        <authorList>
            <person name="Gilbert D.G."/>
            <person name="Choi J.-H."/>
            <person name="Mockaitis K."/>
            <person name="Colbourne J."/>
            <person name="Pfrender M."/>
        </authorList>
    </citation>
    <scope>NUCLEOTIDE SEQUENCE [LARGE SCALE GENOMIC DNA]</scope>
    <source>
        <strain evidence="15 16">Xinb3</strain>
        <tissue evidence="15">Complete organism</tissue>
    </source>
</reference>
<dbReference type="STRING" id="35525.A0A162CCJ7"/>
<dbReference type="SUPFAM" id="SSF82708">
    <property type="entry name" value="R3H domain"/>
    <property type="match status" value="1"/>
</dbReference>
<feature type="compositionally biased region" description="Low complexity" evidence="11">
    <location>
        <begin position="1116"/>
        <end position="1125"/>
    </location>
</feature>
<feature type="compositionally biased region" description="Basic and acidic residues" evidence="11">
    <location>
        <begin position="269"/>
        <end position="288"/>
    </location>
</feature>
<feature type="compositionally biased region" description="Polar residues" evidence="11">
    <location>
        <begin position="180"/>
        <end position="192"/>
    </location>
</feature>
<evidence type="ECO:0000256" key="5">
    <source>
        <dbReference type="ARBA" id="ARBA00022771"/>
    </source>
</evidence>
<feature type="region of interest" description="Disordered" evidence="11">
    <location>
        <begin position="1100"/>
        <end position="1186"/>
    </location>
</feature>
<feature type="region of interest" description="Disordered" evidence="11">
    <location>
        <begin position="1"/>
        <end position="118"/>
    </location>
</feature>
<evidence type="ECO:0000256" key="7">
    <source>
        <dbReference type="ARBA" id="ARBA00023015"/>
    </source>
</evidence>
<feature type="region of interest" description="Disordered" evidence="11">
    <location>
        <begin position="180"/>
        <end position="228"/>
    </location>
</feature>
<evidence type="ECO:0000256" key="8">
    <source>
        <dbReference type="ARBA" id="ARBA00023163"/>
    </source>
</evidence>
<dbReference type="InterPro" id="IPR036867">
    <property type="entry name" value="R3H_dom_sf"/>
</dbReference>
<dbReference type="InterPro" id="IPR000967">
    <property type="entry name" value="Znf_NFX1"/>
</dbReference>
<evidence type="ECO:0000256" key="9">
    <source>
        <dbReference type="ARBA" id="ARBA00023242"/>
    </source>
</evidence>
<dbReference type="Pfam" id="PF01424">
    <property type="entry name" value="R3H"/>
    <property type="match status" value="1"/>
</dbReference>
<name>A0A162CCJ7_9CRUS</name>